<feature type="chain" id="PRO_5040965763" evidence="1">
    <location>
        <begin position="20"/>
        <end position="74"/>
    </location>
</feature>
<evidence type="ECO:0000313" key="2">
    <source>
        <dbReference type="EMBL" id="GLI92767.1"/>
    </source>
</evidence>
<name>A0A9W6LRS7_9HYPH</name>
<evidence type="ECO:0000256" key="1">
    <source>
        <dbReference type="SAM" id="SignalP"/>
    </source>
</evidence>
<keyword evidence="1" id="KW-0732">Signal</keyword>
<feature type="signal peptide" evidence="1">
    <location>
        <begin position="1"/>
        <end position="19"/>
    </location>
</feature>
<comment type="caution">
    <text evidence="2">The sequence shown here is derived from an EMBL/GenBank/DDBJ whole genome shotgun (WGS) entry which is preliminary data.</text>
</comment>
<sequence length="74" mass="7325">MKKLLMIAALVAGSIPLTATESGAVVCARGVYRAGCAGPNGAAVVGRPVAPVYRAPAAGVVVGPRGGAAVYRRY</sequence>
<reference evidence="2" key="1">
    <citation type="journal article" date="2023" name="Int. J. Syst. Evol. Microbiol.">
        <title>Methylocystis iwaonis sp. nov., a type II methane-oxidizing bacterium from surface soil of a rice paddy field in Japan, and emended description of the genus Methylocystis (ex Whittenbury et al. 1970) Bowman et al. 1993.</title>
        <authorList>
            <person name="Kaise H."/>
            <person name="Sawadogo J.B."/>
            <person name="Alam M.S."/>
            <person name="Ueno C."/>
            <person name="Dianou D."/>
            <person name="Shinjo R."/>
            <person name="Asakawa S."/>
        </authorList>
    </citation>
    <scope>NUCLEOTIDE SEQUENCE</scope>
    <source>
        <strain evidence="2">LMG27198</strain>
    </source>
</reference>
<dbReference type="RefSeq" id="WP_281802175.1">
    <property type="nucleotide sequence ID" value="NZ_BSEC01000001.1"/>
</dbReference>
<gene>
    <name evidence="2" type="ORF">LMG27198_17590</name>
</gene>
<evidence type="ECO:0000313" key="3">
    <source>
        <dbReference type="Proteomes" id="UP001144323"/>
    </source>
</evidence>
<dbReference type="EMBL" id="BSEC01000001">
    <property type="protein sequence ID" value="GLI92767.1"/>
    <property type="molecule type" value="Genomic_DNA"/>
</dbReference>
<protein>
    <submittedName>
        <fullName evidence="2">Uncharacterized protein</fullName>
    </submittedName>
</protein>
<organism evidence="2 3">
    <name type="scientific">Methylocystis echinoides</name>
    <dbReference type="NCBI Taxonomy" id="29468"/>
    <lineage>
        <taxon>Bacteria</taxon>
        <taxon>Pseudomonadati</taxon>
        <taxon>Pseudomonadota</taxon>
        <taxon>Alphaproteobacteria</taxon>
        <taxon>Hyphomicrobiales</taxon>
        <taxon>Methylocystaceae</taxon>
        <taxon>Methylocystis</taxon>
    </lineage>
</organism>
<dbReference type="Proteomes" id="UP001144323">
    <property type="component" value="Unassembled WGS sequence"/>
</dbReference>
<accession>A0A9W6LRS7</accession>
<proteinExistence type="predicted"/>
<dbReference type="AlphaFoldDB" id="A0A9W6LRS7"/>
<keyword evidence="3" id="KW-1185">Reference proteome</keyword>